<dbReference type="PANTHER" id="PTHR35561:SF1">
    <property type="entry name" value="RNA 2',3'-CYCLIC PHOSPHODIESTERASE"/>
    <property type="match status" value="1"/>
</dbReference>
<dbReference type="Gene3D" id="3.90.1140.10">
    <property type="entry name" value="Cyclic phosphodiesterase"/>
    <property type="match status" value="1"/>
</dbReference>
<keyword evidence="1 2" id="KW-0378">Hydrolase</keyword>
<dbReference type="GO" id="GO:0004113">
    <property type="term" value="F:2',3'-cyclic-nucleotide 3'-phosphodiesterase activity"/>
    <property type="evidence" value="ECO:0007669"/>
    <property type="project" value="InterPro"/>
</dbReference>
<evidence type="ECO:0000259" key="3">
    <source>
        <dbReference type="Pfam" id="PF02834"/>
    </source>
</evidence>
<dbReference type="KEGG" id="taer:GT409_09130"/>
<proteinExistence type="inferred from homology"/>
<evidence type="ECO:0000256" key="1">
    <source>
        <dbReference type="ARBA" id="ARBA00022801"/>
    </source>
</evidence>
<feature type="active site" description="Proton donor" evidence="2">
    <location>
        <position position="52"/>
    </location>
</feature>
<name>A0A6P1M6G7_9BACT</name>
<evidence type="ECO:0000313" key="4">
    <source>
        <dbReference type="EMBL" id="QHI69612.1"/>
    </source>
</evidence>
<protein>
    <recommendedName>
        <fullName evidence="2">RNA 2',3'-cyclic phosphodiesterase</fullName>
        <shortName evidence="2">RNA 2',3'-CPDase</shortName>
        <ecNumber evidence="2">3.1.4.58</ecNumber>
    </recommendedName>
</protein>
<gene>
    <name evidence="4" type="primary">thpR</name>
    <name evidence="4" type="ORF">GT409_09130</name>
</gene>
<feature type="short sequence motif" description="HXTX 1" evidence="2">
    <location>
        <begin position="52"/>
        <end position="55"/>
    </location>
</feature>
<accession>A0A6P1M6G7</accession>
<dbReference type="RefSeq" id="WP_160628794.1">
    <property type="nucleotide sequence ID" value="NZ_CP047593.1"/>
</dbReference>
<dbReference type="AlphaFoldDB" id="A0A6P1M6G7"/>
<dbReference type="Proteomes" id="UP000464954">
    <property type="component" value="Chromosome"/>
</dbReference>
<dbReference type="InterPro" id="IPR004175">
    <property type="entry name" value="RNA_CPDase"/>
</dbReference>
<feature type="domain" description="Phosphoesterase HXTX" evidence="3">
    <location>
        <begin position="18"/>
        <end position="100"/>
    </location>
</feature>
<evidence type="ECO:0000313" key="5">
    <source>
        <dbReference type="Proteomes" id="UP000464954"/>
    </source>
</evidence>
<keyword evidence="5" id="KW-1185">Reference proteome</keyword>
<dbReference type="NCBIfam" id="TIGR02258">
    <property type="entry name" value="2_5_ligase"/>
    <property type="match status" value="1"/>
</dbReference>
<reference evidence="4 5" key="1">
    <citation type="submission" date="2020-01" db="EMBL/GenBank/DDBJ databases">
        <title>Ponticoccus aerotolerans gen. nov., sp. nov., an anaerobic bacterium and proposal of Ponticoccusceae fam. nov., Ponticoccusles ord. nov. and Ponticoccuse classis nov. in the phylum Kiritimatiellaeota.</title>
        <authorList>
            <person name="Zhou L.Y."/>
            <person name="Du Z.J."/>
        </authorList>
    </citation>
    <scope>NUCLEOTIDE SEQUENCE [LARGE SCALE GENOMIC DNA]</scope>
    <source>
        <strain evidence="4 5">S-5007</strain>
    </source>
</reference>
<dbReference type="EC" id="3.1.4.58" evidence="2"/>
<comment type="similarity">
    <text evidence="2">Belongs to the 2H phosphoesterase superfamily. ThpR family.</text>
</comment>
<dbReference type="PANTHER" id="PTHR35561">
    <property type="entry name" value="RNA 2',3'-CYCLIC PHOSPHODIESTERASE"/>
    <property type="match status" value="1"/>
</dbReference>
<dbReference type="InterPro" id="IPR009097">
    <property type="entry name" value="Cyclic_Pdiesterase"/>
</dbReference>
<dbReference type="GO" id="GO:0008664">
    <property type="term" value="F:RNA 2',3'-cyclic 3'-phosphodiesterase activity"/>
    <property type="evidence" value="ECO:0007669"/>
    <property type="project" value="UniProtKB-EC"/>
</dbReference>
<sequence>MTTSSTETIRAFIAARPNAAVQAELVRVQRELRKTLSSSSLRIKWTDPETFHITLLFLGDIPAADADSVFQALELTASRHRCFSSCLREVGVFKKSGAVWAGIAVPPELIEFRKALASALDFEPGRFHAHFTLGRIKAGRPDQDFFHSTSGREAGAKRRQRNEVKWQTLENFVVEPVPFDISSIELIRSELLPDGARHTVLGSAMLR</sequence>
<comment type="function">
    <text evidence="2">Hydrolyzes RNA 2',3'-cyclic phosphodiester to an RNA 2'-phosphomonoester.</text>
</comment>
<feature type="active site" description="Proton acceptor" evidence="2">
    <location>
        <position position="130"/>
    </location>
</feature>
<organism evidence="4 5">
    <name type="scientific">Tichowtungia aerotolerans</name>
    <dbReference type="NCBI Taxonomy" id="2697043"/>
    <lineage>
        <taxon>Bacteria</taxon>
        <taxon>Pseudomonadati</taxon>
        <taxon>Kiritimatiellota</taxon>
        <taxon>Tichowtungiia</taxon>
        <taxon>Tichowtungiales</taxon>
        <taxon>Tichowtungiaceae</taxon>
        <taxon>Tichowtungia</taxon>
    </lineage>
</organism>
<comment type="catalytic activity">
    <reaction evidence="2">
        <text>a 3'-end 2',3'-cyclophospho-ribonucleotide-RNA + H2O = a 3'-end 2'-phospho-ribonucleotide-RNA + H(+)</text>
        <dbReference type="Rhea" id="RHEA:11828"/>
        <dbReference type="Rhea" id="RHEA-COMP:10464"/>
        <dbReference type="Rhea" id="RHEA-COMP:17353"/>
        <dbReference type="ChEBI" id="CHEBI:15377"/>
        <dbReference type="ChEBI" id="CHEBI:15378"/>
        <dbReference type="ChEBI" id="CHEBI:83064"/>
        <dbReference type="ChEBI" id="CHEBI:173113"/>
        <dbReference type="EC" id="3.1.4.58"/>
    </reaction>
</comment>
<dbReference type="InterPro" id="IPR014051">
    <property type="entry name" value="Phosphoesterase_HXTX"/>
</dbReference>
<dbReference type="Pfam" id="PF02834">
    <property type="entry name" value="LigT_PEase"/>
    <property type="match status" value="1"/>
</dbReference>
<dbReference type="SUPFAM" id="SSF55144">
    <property type="entry name" value="LigT-like"/>
    <property type="match status" value="1"/>
</dbReference>
<dbReference type="HAMAP" id="MF_01940">
    <property type="entry name" value="RNA_CPDase"/>
    <property type="match status" value="1"/>
</dbReference>
<evidence type="ECO:0000256" key="2">
    <source>
        <dbReference type="HAMAP-Rule" id="MF_01940"/>
    </source>
</evidence>
<dbReference type="EMBL" id="CP047593">
    <property type="protein sequence ID" value="QHI69612.1"/>
    <property type="molecule type" value="Genomic_DNA"/>
</dbReference>
<feature type="short sequence motif" description="HXTX 2" evidence="2">
    <location>
        <begin position="130"/>
        <end position="133"/>
    </location>
</feature>